<organism evidence="13 14">
    <name type="scientific">Cavia porcellus</name>
    <name type="common">Guinea pig</name>
    <dbReference type="NCBI Taxonomy" id="10141"/>
    <lineage>
        <taxon>Eukaryota</taxon>
        <taxon>Metazoa</taxon>
        <taxon>Chordata</taxon>
        <taxon>Craniata</taxon>
        <taxon>Vertebrata</taxon>
        <taxon>Euteleostomi</taxon>
        <taxon>Mammalia</taxon>
        <taxon>Eutheria</taxon>
        <taxon>Euarchontoglires</taxon>
        <taxon>Glires</taxon>
        <taxon>Rodentia</taxon>
        <taxon>Hystricomorpha</taxon>
        <taxon>Caviidae</taxon>
        <taxon>Cavia</taxon>
    </lineage>
</organism>
<dbReference type="SMART" id="SM00355">
    <property type="entry name" value="ZnF_C2H2"/>
    <property type="match status" value="8"/>
</dbReference>
<dbReference type="GO" id="GO:0008270">
    <property type="term" value="F:zinc ion binding"/>
    <property type="evidence" value="ECO:0007669"/>
    <property type="project" value="UniProtKB-KW"/>
</dbReference>
<dbReference type="SUPFAM" id="SSF57667">
    <property type="entry name" value="beta-beta-alpha zinc fingers"/>
    <property type="match status" value="4"/>
</dbReference>
<gene>
    <name evidence="13" type="primary">ZNF891</name>
</gene>
<dbReference type="FunFam" id="3.30.160.60:FF:000338">
    <property type="entry name" value="zinc finger protein 383"/>
    <property type="match status" value="1"/>
</dbReference>
<dbReference type="GO" id="GO:0000122">
    <property type="term" value="P:negative regulation of transcription by RNA polymerase II"/>
    <property type="evidence" value="ECO:0007669"/>
    <property type="project" value="UniProtKB-ARBA"/>
</dbReference>
<dbReference type="Bgee" id="ENSCPOG00000035408">
    <property type="expression patterns" value="Expressed in testis and 11 other cell types or tissues"/>
</dbReference>
<evidence type="ECO:0000256" key="10">
    <source>
        <dbReference type="PROSITE-ProRule" id="PRU00042"/>
    </source>
</evidence>
<dbReference type="KEGG" id="cpoc:100727614"/>
<dbReference type="OrthoDB" id="6077919at2759"/>
<evidence type="ECO:0000256" key="2">
    <source>
        <dbReference type="ARBA" id="ARBA00006991"/>
    </source>
</evidence>
<keyword evidence="8" id="KW-0238">DNA-binding</keyword>
<reference evidence="14" key="1">
    <citation type="journal article" date="2011" name="Nature">
        <title>A high-resolution map of human evolutionary constraint using 29 mammals.</title>
        <authorList>
            <person name="Lindblad-Toh K."/>
            <person name="Garber M."/>
            <person name="Zuk O."/>
            <person name="Lin M.F."/>
            <person name="Parker B.J."/>
            <person name="Washietl S."/>
            <person name="Kheradpour P."/>
            <person name="Ernst J."/>
            <person name="Jordan G."/>
            <person name="Mauceli E."/>
            <person name="Ward L.D."/>
            <person name="Lowe C.B."/>
            <person name="Holloway A.K."/>
            <person name="Clamp M."/>
            <person name="Gnerre S."/>
            <person name="Alfoldi J."/>
            <person name="Beal K."/>
            <person name="Chang J."/>
            <person name="Clawson H."/>
            <person name="Cuff J."/>
            <person name="Di Palma F."/>
            <person name="Fitzgerald S."/>
            <person name="Flicek P."/>
            <person name="Guttman M."/>
            <person name="Hubisz M.J."/>
            <person name="Jaffe D.B."/>
            <person name="Jungreis I."/>
            <person name="Kent W.J."/>
            <person name="Kostka D."/>
            <person name="Lara M."/>
            <person name="Martins A.L."/>
            <person name="Massingham T."/>
            <person name="Moltke I."/>
            <person name="Raney B.J."/>
            <person name="Rasmussen M.D."/>
            <person name="Robinson J."/>
            <person name="Stark A."/>
            <person name="Vilella A.J."/>
            <person name="Wen J."/>
            <person name="Xie X."/>
            <person name="Zody M.C."/>
            <person name="Baldwin J."/>
            <person name="Bloom T."/>
            <person name="Chin C.W."/>
            <person name="Heiman D."/>
            <person name="Nicol R."/>
            <person name="Nusbaum C."/>
            <person name="Young S."/>
            <person name="Wilkinson J."/>
            <person name="Worley K.C."/>
            <person name="Kovar C.L."/>
            <person name="Muzny D.M."/>
            <person name="Gibbs R.A."/>
            <person name="Cree A."/>
            <person name="Dihn H.H."/>
            <person name="Fowler G."/>
            <person name="Jhangiani S."/>
            <person name="Joshi V."/>
            <person name="Lee S."/>
            <person name="Lewis L.R."/>
            <person name="Nazareth L.V."/>
            <person name="Okwuonu G."/>
            <person name="Santibanez J."/>
            <person name="Warren W.C."/>
            <person name="Mardis E.R."/>
            <person name="Weinstock G.M."/>
            <person name="Wilson R.K."/>
            <person name="Delehaunty K."/>
            <person name="Dooling D."/>
            <person name="Fronik C."/>
            <person name="Fulton L."/>
            <person name="Fulton B."/>
            <person name="Graves T."/>
            <person name="Minx P."/>
            <person name="Sodergren E."/>
            <person name="Birney E."/>
            <person name="Margulies E.H."/>
            <person name="Herrero J."/>
            <person name="Green E.D."/>
            <person name="Haussler D."/>
            <person name="Siepel A."/>
            <person name="Goldman N."/>
            <person name="Pollard K.S."/>
            <person name="Pedersen J.S."/>
            <person name="Lander E.S."/>
            <person name="Kellis M."/>
        </authorList>
    </citation>
    <scope>NUCLEOTIDE SEQUENCE [LARGE SCALE GENOMIC DNA]</scope>
    <source>
        <strain evidence="14">2N</strain>
    </source>
</reference>
<keyword evidence="3" id="KW-0479">Metal-binding</keyword>
<keyword evidence="4" id="KW-0677">Repeat</keyword>
<dbReference type="PANTHER" id="PTHR24381">
    <property type="entry name" value="ZINC FINGER PROTEIN"/>
    <property type="match status" value="1"/>
</dbReference>
<dbReference type="FunFam" id="3.30.160.60:FF:001498">
    <property type="entry name" value="Zinc finger protein 404"/>
    <property type="match status" value="1"/>
</dbReference>
<keyword evidence="9" id="KW-0539">Nucleus</keyword>
<dbReference type="FunFam" id="3.30.160.60:FF:001465">
    <property type="entry name" value="Zinc finger protein 560"/>
    <property type="match status" value="1"/>
</dbReference>
<dbReference type="GO" id="GO:0005634">
    <property type="term" value="C:nucleus"/>
    <property type="evidence" value="ECO:0007669"/>
    <property type="project" value="UniProtKB-SubCell"/>
</dbReference>
<feature type="domain" description="KRAB" evidence="12">
    <location>
        <begin position="43"/>
        <end position="125"/>
    </location>
</feature>
<feature type="domain" description="C2H2-type" evidence="11">
    <location>
        <begin position="448"/>
        <end position="475"/>
    </location>
</feature>
<evidence type="ECO:0000256" key="5">
    <source>
        <dbReference type="ARBA" id="ARBA00022771"/>
    </source>
</evidence>
<evidence type="ECO:0000256" key="9">
    <source>
        <dbReference type="ARBA" id="ARBA00023242"/>
    </source>
</evidence>
<feature type="domain" description="C2H2-type" evidence="11">
    <location>
        <begin position="504"/>
        <end position="531"/>
    </location>
</feature>
<dbReference type="GO" id="GO:0000981">
    <property type="term" value="F:DNA-binding transcription factor activity, RNA polymerase II-specific"/>
    <property type="evidence" value="ECO:0007669"/>
    <property type="project" value="TreeGrafter"/>
</dbReference>
<dbReference type="VEuPathDB" id="HostDB:ENSCPOG00000035408"/>
<dbReference type="STRING" id="10141.ENSCPOP00000027084"/>
<evidence type="ECO:0000313" key="13">
    <source>
        <dbReference type="Ensembl" id="ENSCPOP00000027084.1"/>
    </source>
</evidence>
<comment type="subcellular location">
    <subcellularLocation>
        <location evidence="1">Nucleus</location>
    </subcellularLocation>
</comment>
<dbReference type="CTD" id="101060200"/>
<evidence type="ECO:0000259" key="11">
    <source>
        <dbReference type="PROSITE" id="PS50157"/>
    </source>
</evidence>
<comment type="similarity">
    <text evidence="2">Belongs to the krueppel C2H2-type zinc-finger protein family.</text>
</comment>
<protein>
    <submittedName>
        <fullName evidence="13">Zinc finger protein 891</fullName>
    </submittedName>
</protein>
<dbReference type="GeneTree" id="ENSGT00940000164587"/>
<keyword evidence="14" id="KW-1185">Reference proteome</keyword>
<dbReference type="Pfam" id="PF13465">
    <property type="entry name" value="zf-H2C2_2"/>
    <property type="match status" value="3"/>
</dbReference>
<dbReference type="PROSITE" id="PS00028">
    <property type="entry name" value="ZINC_FINGER_C2H2_1"/>
    <property type="match status" value="8"/>
</dbReference>
<sequence>MAVTDLYSTSALPVQDFTCFCMRKMEEERIVAELLTIWLQEPVTIRDIIVEFTPEEWLMLDSAQRNLYKDVMFENYRNLTAVEDQLCTLSVNSFLDQEEISMKRISQALCPDWMIEFKTKESIPTHNISGEKSSTGVKIRFIMNSRFSTLRENWECHKIRTQHKIPKRCFRQVTHTQKKTASEENVSNYHELQESSKLRSELTFSQRVSTSKHKCNSALNSYKKNSMNEKTCESHEYDHSLWHRARTSATQKHACCQYGMPFKYNSMLPIHNNLHVVGSSCKYVKNKPFFHHSSLKQREQIHTEDKEYECNQCGKACRRISNFILHKKSHTGEKQYECKECGKIFGDSSTLRRHERTHTGEKPYECNLCGKAFSQKTTLKAHMRTHTGEKPYQCNQCGKSFGTGSYLIVHKRIHTGEKLYDCSDCGKAFNTSSHLKAHKKIHTRENLFDCSNCGRAFSGLSSLRMHIRTHTGEKPYECMECRKAFRVSSSLRRHVRIHTGEKPYECIQCGKAFIQSSSLTIHKRIHKGPETV</sequence>
<reference evidence="13" key="2">
    <citation type="submission" date="2025-08" db="UniProtKB">
        <authorList>
            <consortium name="Ensembl"/>
        </authorList>
    </citation>
    <scope>IDENTIFICATION</scope>
    <source>
        <strain evidence="13">2N</strain>
    </source>
</reference>
<dbReference type="PANTHER" id="PTHR24381:SF390">
    <property type="entry name" value="ZINC FINGER PROTEIN 37 HOMOLOG"/>
    <property type="match status" value="1"/>
</dbReference>
<feature type="domain" description="C2H2-type" evidence="11">
    <location>
        <begin position="420"/>
        <end position="447"/>
    </location>
</feature>
<evidence type="ECO:0000256" key="8">
    <source>
        <dbReference type="ARBA" id="ARBA00023125"/>
    </source>
</evidence>
<dbReference type="GO" id="GO:0000977">
    <property type="term" value="F:RNA polymerase II transcription regulatory region sequence-specific DNA binding"/>
    <property type="evidence" value="ECO:0007669"/>
    <property type="project" value="TreeGrafter"/>
</dbReference>
<dbReference type="FunFam" id="3.30.160.60:FF:002254">
    <property type="entry name" value="Zinc finger protein 540"/>
    <property type="match status" value="1"/>
</dbReference>
<evidence type="ECO:0000313" key="14">
    <source>
        <dbReference type="Proteomes" id="UP000005447"/>
    </source>
</evidence>
<reference evidence="13" key="3">
    <citation type="submission" date="2025-09" db="UniProtKB">
        <authorList>
            <consortium name="Ensembl"/>
        </authorList>
    </citation>
    <scope>IDENTIFICATION</scope>
    <source>
        <strain evidence="13">2N</strain>
    </source>
</reference>
<feature type="domain" description="C2H2-type" evidence="11">
    <location>
        <begin position="392"/>
        <end position="419"/>
    </location>
</feature>
<dbReference type="Pfam" id="PF00096">
    <property type="entry name" value="zf-C2H2"/>
    <property type="match status" value="3"/>
</dbReference>
<dbReference type="CDD" id="cd07765">
    <property type="entry name" value="KRAB_A-box"/>
    <property type="match status" value="1"/>
</dbReference>
<dbReference type="InterPro" id="IPR013087">
    <property type="entry name" value="Znf_C2H2_type"/>
</dbReference>
<feature type="domain" description="C2H2-type" evidence="11">
    <location>
        <begin position="476"/>
        <end position="503"/>
    </location>
</feature>
<dbReference type="Gene3D" id="6.10.140.140">
    <property type="match status" value="1"/>
</dbReference>
<keyword evidence="5 10" id="KW-0863">Zinc-finger</keyword>
<dbReference type="OMA" id="QHKIPEG"/>
<feature type="domain" description="C2H2-type" evidence="11">
    <location>
        <begin position="364"/>
        <end position="391"/>
    </location>
</feature>
<evidence type="ECO:0000259" key="12">
    <source>
        <dbReference type="PROSITE" id="PS50805"/>
    </source>
</evidence>
<dbReference type="AlphaFoldDB" id="A0A286XNL2"/>
<keyword evidence="6" id="KW-0862">Zinc</keyword>
<dbReference type="Ensembl" id="ENSCPOT00000036063.1">
    <property type="protein sequence ID" value="ENSCPOP00000027084.1"/>
    <property type="gene ID" value="ENSCPOG00000035408.1"/>
</dbReference>
<feature type="domain" description="C2H2-type" evidence="11">
    <location>
        <begin position="308"/>
        <end position="335"/>
    </location>
</feature>
<dbReference type="PROSITE" id="PS50805">
    <property type="entry name" value="KRAB"/>
    <property type="match status" value="1"/>
</dbReference>
<name>A0A286XNL2_CAVPO</name>
<dbReference type="Gene3D" id="3.30.160.60">
    <property type="entry name" value="Classic Zinc Finger"/>
    <property type="match status" value="8"/>
</dbReference>
<dbReference type="FunFam" id="3.30.160.60:FF:000478">
    <property type="entry name" value="Zinc finger protein 133"/>
    <property type="match status" value="1"/>
</dbReference>
<evidence type="ECO:0000256" key="1">
    <source>
        <dbReference type="ARBA" id="ARBA00004123"/>
    </source>
</evidence>
<dbReference type="SUPFAM" id="SSF109640">
    <property type="entry name" value="KRAB domain (Kruppel-associated box)"/>
    <property type="match status" value="1"/>
</dbReference>
<dbReference type="FunFam" id="3.30.160.60:FF:000281">
    <property type="entry name" value="Zinc finger protein 558 isoform X1"/>
    <property type="match status" value="1"/>
</dbReference>
<keyword evidence="7" id="KW-0805">Transcription regulation</keyword>
<evidence type="ECO:0000256" key="6">
    <source>
        <dbReference type="ARBA" id="ARBA00022833"/>
    </source>
</evidence>
<evidence type="ECO:0000256" key="4">
    <source>
        <dbReference type="ARBA" id="ARBA00022737"/>
    </source>
</evidence>
<dbReference type="InterPro" id="IPR001909">
    <property type="entry name" value="KRAB"/>
</dbReference>
<dbReference type="EMBL" id="AAKN02056732">
    <property type="status" value="NOT_ANNOTATED_CDS"/>
    <property type="molecule type" value="Genomic_DNA"/>
</dbReference>
<dbReference type="InterPro" id="IPR036236">
    <property type="entry name" value="Znf_C2H2_sf"/>
</dbReference>
<dbReference type="GeneID" id="100727614"/>
<dbReference type="SMART" id="SM00349">
    <property type="entry name" value="KRAB"/>
    <property type="match status" value="1"/>
</dbReference>
<dbReference type="Pfam" id="PF01352">
    <property type="entry name" value="KRAB"/>
    <property type="match status" value="1"/>
</dbReference>
<dbReference type="FunFam" id="3.30.160.60:FF:001532">
    <property type="entry name" value="Zinc finger protein 483"/>
    <property type="match status" value="1"/>
</dbReference>
<keyword evidence="7" id="KW-0804">Transcription</keyword>
<feature type="domain" description="C2H2-type" evidence="11">
    <location>
        <begin position="336"/>
        <end position="363"/>
    </location>
</feature>
<dbReference type="Proteomes" id="UP000005447">
    <property type="component" value="Unassembled WGS sequence"/>
</dbReference>
<dbReference type="InParanoid" id="A0A286XNL2"/>
<dbReference type="FunFam" id="3.30.160.60:FF:000016">
    <property type="entry name" value="zinc finger protein 37 homolog"/>
    <property type="match status" value="1"/>
</dbReference>
<dbReference type="PROSITE" id="PS50157">
    <property type="entry name" value="ZINC_FINGER_C2H2_2"/>
    <property type="match status" value="8"/>
</dbReference>
<dbReference type="InterPro" id="IPR036051">
    <property type="entry name" value="KRAB_dom_sf"/>
</dbReference>
<accession>A0A286XNL2</accession>
<evidence type="ECO:0000256" key="3">
    <source>
        <dbReference type="ARBA" id="ARBA00022723"/>
    </source>
</evidence>
<proteinExistence type="inferred from homology"/>
<evidence type="ECO:0000256" key="7">
    <source>
        <dbReference type="ARBA" id="ARBA00023015"/>
    </source>
</evidence>